<evidence type="ECO:0000256" key="7">
    <source>
        <dbReference type="ARBA" id="ARBA00023157"/>
    </source>
</evidence>
<evidence type="ECO:0000256" key="4">
    <source>
        <dbReference type="ARBA" id="ARBA00022859"/>
    </source>
</evidence>
<evidence type="ECO:0000256" key="6">
    <source>
        <dbReference type="ARBA" id="ARBA00023136"/>
    </source>
</evidence>
<evidence type="ECO:0000256" key="9">
    <source>
        <dbReference type="ARBA" id="ARBA00023319"/>
    </source>
</evidence>
<dbReference type="Ensembl" id="ENSSVLT00005000442.1">
    <property type="protein sequence ID" value="ENSSVLP00005000387.1"/>
    <property type="gene ID" value="ENSSVLG00005000369.1"/>
</dbReference>
<evidence type="ECO:0000313" key="13">
    <source>
        <dbReference type="Proteomes" id="UP000694564"/>
    </source>
</evidence>
<dbReference type="GO" id="GO:0002250">
    <property type="term" value="P:adaptive immune response"/>
    <property type="evidence" value="ECO:0007669"/>
    <property type="project" value="UniProtKB-KW"/>
</dbReference>
<proteinExistence type="predicted"/>
<dbReference type="FunFam" id="2.60.40.10:FF:000878">
    <property type="entry name" value="T cell receptor alpha variable 38-1"/>
    <property type="match status" value="1"/>
</dbReference>
<sequence length="177" mass="19266">MTELSSWGNRFPSVCPGSSFAQKVTQAQSAVWVQEKEAVSLHCTYESSATSYGLLWYKQPSSGEMVFLIRQDSYSKENVIEGRYSLSLQKASKSIQLVISASQLGDSAVYFCALRDDTVGGLLEAVVQKPRVCLRHPPGVGTKAGNGHPERKWPGLWHLMSGVGGKTLTLKKPCLGS</sequence>
<dbReference type="PANTHER" id="PTHR19343">
    <property type="entry name" value="T CELL RECEPTOR ALPHA VARIABLE 1-2"/>
    <property type="match status" value="1"/>
</dbReference>
<feature type="domain" description="Ig-like" evidence="11">
    <location>
        <begin position="12"/>
        <end position="128"/>
    </location>
</feature>
<name>A0A8D2ACL7_SCIVU</name>
<keyword evidence="10" id="KW-1279">T cell receptor</keyword>
<dbReference type="GO" id="GO:0042605">
    <property type="term" value="F:peptide antigen binding"/>
    <property type="evidence" value="ECO:0007669"/>
    <property type="project" value="TreeGrafter"/>
</dbReference>
<dbReference type="InterPro" id="IPR036179">
    <property type="entry name" value="Ig-like_dom_sf"/>
</dbReference>
<comment type="subcellular location">
    <subcellularLocation>
        <location evidence="1">Cell membrane</location>
    </subcellularLocation>
</comment>
<keyword evidence="5" id="KW-1064">Adaptive immunity</keyword>
<reference evidence="12" key="1">
    <citation type="submission" date="2025-08" db="UniProtKB">
        <authorList>
            <consortium name="Ensembl"/>
        </authorList>
    </citation>
    <scope>IDENTIFICATION</scope>
</reference>
<keyword evidence="8" id="KW-0675">Receptor</keyword>
<keyword evidence="4" id="KW-0391">Immunity</keyword>
<accession>A0A8D2ACL7</accession>
<dbReference type="InterPro" id="IPR051006">
    <property type="entry name" value="TCR_variable_domain"/>
</dbReference>
<dbReference type="SMART" id="SM00406">
    <property type="entry name" value="IGv"/>
    <property type="match status" value="1"/>
</dbReference>
<evidence type="ECO:0000259" key="11">
    <source>
        <dbReference type="PROSITE" id="PS50835"/>
    </source>
</evidence>
<reference evidence="12" key="2">
    <citation type="submission" date="2025-09" db="UniProtKB">
        <authorList>
            <consortium name="Ensembl"/>
        </authorList>
    </citation>
    <scope>IDENTIFICATION</scope>
</reference>
<protein>
    <recommendedName>
        <fullName evidence="11">Ig-like domain-containing protein</fullName>
    </recommendedName>
</protein>
<organism evidence="12 13">
    <name type="scientific">Sciurus vulgaris</name>
    <name type="common">Eurasian red squirrel</name>
    <dbReference type="NCBI Taxonomy" id="55149"/>
    <lineage>
        <taxon>Eukaryota</taxon>
        <taxon>Metazoa</taxon>
        <taxon>Chordata</taxon>
        <taxon>Craniata</taxon>
        <taxon>Vertebrata</taxon>
        <taxon>Euteleostomi</taxon>
        <taxon>Mammalia</taxon>
        <taxon>Eutheria</taxon>
        <taxon>Euarchontoglires</taxon>
        <taxon>Glires</taxon>
        <taxon>Rodentia</taxon>
        <taxon>Sciuromorpha</taxon>
        <taxon>Sciuridae</taxon>
        <taxon>Sciurinae</taxon>
        <taxon>Sciurini</taxon>
        <taxon>Sciurus</taxon>
    </lineage>
</organism>
<evidence type="ECO:0000256" key="1">
    <source>
        <dbReference type="ARBA" id="ARBA00004236"/>
    </source>
</evidence>
<keyword evidence="6" id="KW-0472">Membrane</keyword>
<dbReference type="InterPro" id="IPR003599">
    <property type="entry name" value="Ig_sub"/>
</dbReference>
<keyword evidence="2" id="KW-1003">Cell membrane</keyword>
<dbReference type="OrthoDB" id="8947657at2759"/>
<dbReference type="InterPro" id="IPR007110">
    <property type="entry name" value="Ig-like_dom"/>
</dbReference>
<keyword evidence="3" id="KW-0732">Signal</keyword>
<evidence type="ECO:0000256" key="5">
    <source>
        <dbReference type="ARBA" id="ARBA00023130"/>
    </source>
</evidence>
<keyword evidence="7" id="KW-1015">Disulfide bond</keyword>
<evidence type="ECO:0000256" key="2">
    <source>
        <dbReference type="ARBA" id="ARBA00022475"/>
    </source>
</evidence>
<dbReference type="InterPro" id="IPR013783">
    <property type="entry name" value="Ig-like_fold"/>
</dbReference>
<keyword evidence="9" id="KW-0393">Immunoglobulin domain</keyword>
<evidence type="ECO:0000313" key="12">
    <source>
        <dbReference type="Ensembl" id="ENSSVLP00005000387.1"/>
    </source>
</evidence>
<dbReference type="PROSITE" id="PS50835">
    <property type="entry name" value="IG_LIKE"/>
    <property type="match status" value="1"/>
</dbReference>
<dbReference type="SMART" id="SM00409">
    <property type="entry name" value="IG"/>
    <property type="match status" value="1"/>
</dbReference>
<dbReference type="InterPro" id="IPR013106">
    <property type="entry name" value="Ig_V-set"/>
</dbReference>
<dbReference type="Pfam" id="PF07686">
    <property type="entry name" value="V-set"/>
    <property type="match status" value="1"/>
</dbReference>
<dbReference type="GeneTree" id="ENSGT00940000163052"/>
<evidence type="ECO:0000256" key="3">
    <source>
        <dbReference type="ARBA" id="ARBA00022729"/>
    </source>
</evidence>
<evidence type="ECO:0000256" key="10">
    <source>
        <dbReference type="ARBA" id="ARBA00043266"/>
    </source>
</evidence>
<keyword evidence="13" id="KW-1185">Reference proteome</keyword>
<dbReference type="PANTHER" id="PTHR19343:SF25">
    <property type="entry name" value="IG-LIKE DOMAIN-CONTAINING PROTEIN"/>
    <property type="match status" value="1"/>
</dbReference>
<dbReference type="Proteomes" id="UP000694564">
    <property type="component" value="Chromosome 2"/>
</dbReference>
<evidence type="ECO:0000256" key="8">
    <source>
        <dbReference type="ARBA" id="ARBA00023170"/>
    </source>
</evidence>
<dbReference type="GO" id="GO:0042101">
    <property type="term" value="C:T cell receptor complex"/>
    <property type="evidence" value="ECO:0007669"/>
    <property type="project" value="UniProtKB-KW"/>
</dbReference>
<dbReference type="AlphaFoldDB" id="A0A8D2ACL7"/>
<dbReference type="Gene3D" id="2.60.40.10">
    <property type="entry name" value="Immunoglobulins"/>
    <property type="match status" value="1"/>
</dbReference>
<dbReference type="SUPFAM" id="SSF48726">
    <property type="entry name" value="Immunoglobulin"/>
    <property type="match status" value="1"/>
</dbReference>